<dbReference type="Pfam" id="PF01098">
    <property type="entry name" value="FTSW_RODA_SPOVE"/>
    <property type="match status" value="1"/>
</dbReference>
<dbReference type="Proteomes" id="UP001232973">
    <property type="component" value="Unassembled WGS sequence"/>
</dbReference>
<evidence type="ECO:0000256" key="2">
    <source>
        <dbReference type="ARBA" id="ARBA00022692"/>
    </source>
</evidence>
<dbReference type="PANTHER" id="PTHR30474">
    <property type="entry name" value="CELL CYCLE PROTEIN"/>
    <property type="match status" value="1"/>
</dbReference>
<comment type="caution">
    <text evidence="7">The sequence shown here is derived from an EMBL/GenBank/DDBJ whole genome shotgun (WGS) entry which is preliminary data.</text>
</comment>
<evidence type="ECO:0000256" key="1">
    <source>
        <dbReference type="ARBA" id="ARBA00004141"/>
    </source>
</evidence>
<keyword evidence="3" id="KW-0133">Cell shape</keyword>
<dbReference type="PROSITE" id="PS51257">
    <property type="entry name" value="PROKAR_LIPOPROTEIN"/>
    <property type="match status" value="1"/>
</dbReference>
<feature type="transmembrane region" description="Helical" evidence="6">
    <location>
        <begin position="80"/>
        <end position="98"/>
    </location>
</feature>
<keyword evidence="4 6" id="KW-1133">Transmembrane helix</keyword>
<keyword evidence="2 6" id="KW-0812">Transmembrane</keyword>
<dbReference type="RefSeq" id="WP_274456420.1">
    <property type="nucleotide sequence ID" value="NZ_CP067097.1"/>
</dbReference>
<evidence type="ECO:0000256" key="5">
    <source>
        <dbReference type="ARBA" id="ARBA00023136"/>
    </source>
</evidence>
<feature type="transmembrane region" description="Helical" evidence="6">
    <location>
        <begin position="190"/>
        <end position="211"/>
    </location>
</feature>
<keyword evidence="5 6" id="KW-0472">Membrane</keyword>
<evidence type="ECO:0000313" key="7">
    <source>
        <dbReference type="EMBL" id="MDQ0188989.1"/>
    </source>
</evidence>
<gene>
    <name evidence="7" type="ORF">J2S03_000803</name>
</gene>
<dbReference type="InterPro" id="IPR001182">
    <property type="entry name" value="FtsW/RodA"/>
</dbReference>
<proteinExistence type="predicted"/>
<feature type="transmembrane region" description="Helical" evidence="6">
    <location>
        <begin position="12"/>
        <end position="34"/>
    </location>
</feature>
<feature type="transmembrane region" description="Helical" evidence="6">
    <location>
        <begin position="54"/>
        <end position="73"/>
    </location>
</feature>
<evidence type="ECO:0000256" key="4">
    <source>
        <dbReference type="ARBA" id="ARBA00022989"/>
    </source>
</evidence>
<dbReference type="PANTHER" id="PTHR30474:SF1">
    <property type="entry name" value="PEPTIDOGLYCAN GLYCOSYLTRANSFERASE MRDB"/>
    <property type="match status" value="1"/>
</dbReference>
<accession>A0ABT9XFZ3</accession>
<organism evidence="7 8">
    <name type="scientific">Alicyclobacillus cycloheptanicus</name>
    <dbReference type="NCBI Taxonomy" id="1457"/>
    <lineage>
        <taxon>Bacteria</taxon>
        <taxon>Bacillati</taxon>
        <taxon>Bacillota</taxon>
        <taxon>Bacilli</taxon>
        <taxon>Bacillales</taxon>
        <taxon>Alicyclobacillaceae</taxon>
        <taxon>Alicyclobacillus</taxon>
    </lineage>
</organism>
<comment type="subcellular location">
    <subcellularLocation>
        <location evidence="1">Membrane</location>
        <topology evidence="1">Multi-pass membrane protein</topology>
    </subcellularLocation>
</comment>
<feature type="transmembrane region" description="Helical" evidence="6">
    <location>
        <begin position="298"/>
        <end position="315"/>
    </location>
</feature>
<dbReference type="EMBL" id="JAUSTP010000003">
    <property type="protein sequence ID" value="MDQ0188989.1"/>
    <property type="molecule type" value="Genomic_DNA"/>
</dbReference>
<keyword evidence="8" id="KW-1185">Reference proteome</keyword>
<reference evidence="7 8" key="1">
    <citation type="submission" date="2023-07" db="EMBL/GenBank/DDBJ databases">
        <title>Genomic Encyclopedia of Type Strains, Phase IV (KMG-IV): sequencing the most valuable type-strain genomes for metagenomic binning, comparative biology and taxonomic classification.</title>
        <authorList>
            <person name="Goeker M."/>
        </authorList>
    </citation>
    <scope>NUCLEOTIDE SEQUENCE [LARGE SCALE GENOMIC DNA]</scope>
    <source>
        <strain evidence="7 8">DSM 4006</strain>
    </source>
</reference>
<evidence type="ECO:0000256" key="6">
    <source>
        <dbReference type="SAM" id="Phobius"/>
    </source>
</evidence>
<feature type="transmembrane region" description="Helical" evidence="6">
    <location>
        <begin position="327"/>
        <end position="345"/>
    </location>
</feature>
<evidence type="ECO:0000313" key="8">
    <source>
        <dbReference type="Proteomes" id="UP001232973"/>
    </source>
</evidence>
<feature type="transmembrane region" description="Helical" evidence="6">
    <location>
        <begin position="365"/>
        <end position="387"/>
    </location>
</feature>
<sequence>METFRRNFRELDFTLIGAMILLAVYGCIALLATTYGKPTAPNGPVPPHVLSKQIMFEVVGFILMLAMAAVDYRVLRKYRWWIYGVVLLLLVAVFAMPTVNGAHSWIPLGSLTFEPSEFMKLALIIVIAGFMADNDESEFPDYRLRKTWPIWVVFIVPFALIYKEPALGQALVVFAIVMTMLVVYLKRSYFIIFTIITLLVVGGITLVAVQYPHQAVDFLNNVVIKHHIIRKFQLMRILTWLDPTLALNKEGYSVHQTQMAIGSGQIFGEGLFNGIETSGGWIPNQWTDYIFSGIGEEFGFVGSSLLILLFLVIFYRMTRIAGTSRDAFGTYLIIGLVGMFAFQVFENIGMDMYMSPATGIALPFVTYGGSSLLLNYMAIGLALSVCVRRKRLRFS</sequence>
<feature type="transmembrane region" description="Helical" evidence="6">
    <location>
        <begin position="168"/>
        <end position="185"/>
    </location>
</feature>
<protein>
    <submittedName>
        <fullName evidence="7">Rod shape determining protein RodA</fullName>
    </submittedName>
</protein>
<evidence type="ECO:0000256" key="3">
    <source>
        <dbReference type="ARBA" id="ARBA00022960"/>
    </source>
</evidence>
<name>A0ABT9XFZ3_9BACL</name>